<dbReference type="PANTHER" id="PTHR43394:SF1">
    <property type="entry name" value="ATP-BINDING CASSETTE SUB-FAMILY B MEMBER 10, MITOCHONDRIAL"/>
    <property type="match status" value="1"/>
</dbReference>
<feature type="transmembrane region" description="Helical" evidence="9">
    <location>
        <begin position="51"/>
        <end position="77"/>
    </location>
</feature>
<evidence type="ECO:0000256" key="9">
    <source>
        <dbReference type="SAM" id="Phobius"/>
    </source>
</evidence>
<protein>
    <submittedName>
        <fullName evidence="12">ABC transporter ATP-binding protein</fullName>
    </submittedName>
</protein>
<dbReference type="Gene3D" id="1.20.1560.10">
    <property type="entry name" value="ABC transporter type 1, transmembrane domain"/>
    <property type="match status" value="1"/>
</dbReference>
<evidence type="ECO:0000256" key="6">
    <source>
        <dbReference type="ARBA" id="ARBA00022840"/>
    </source>
</evidence>
<dbReference type="InterPro" id="IPR011527">
    <property type="entry name" value="ABC1_TM_dom"/>
</dbReference>
<dbReference type="SUPFAM" id="SSF90123">
    <property type="entry name" value="ABC transporter transmembrane region"/>
    <property type="match status" value="1"/>
</dbReference>
<dbReference type="PROSITE" id="PS00211">
    <property type="entry name" value="ABC_TRANSPORTER_1"/>
    <property type="match status" value="1"/>
</dbReference>
<dbReference type="Pfam" id="PF00664">
    <property type="entry name" value="ABC_membrane"/>
    <property type="match status" value="1"/>
</dbReference>
<evidence type="ECO:0000256" key="5">
    <source>
        <dbReference type="ARBA" id="ARBA00022741"/>
    </source>
</evidence>
<dbReference type="FunFam" id="3.40.50.300:FF:000854">
    <property type="entry name" value="Multidrug ABC transporter ATP-binding protein"/>
    <property type="match status" value="1"/>
</dbReference>
<dbReference type="InterPro" id="IPR036640">
    <property type="entry name" value="ABC1_TM_sf"/>
</dbReference>
<dbReference type="PROSITE" id="PS50893">
    <property type="entry name" value="ABC_TRANSPORTER_2"/>
    <property type="match status" value="1"/>
</dbReference>
<dbReference type="EMBL" id="JABZEC010000001">
    <property type="protein sequence ID" value="NVY95628.1"/>
    <property type="molecule type" value="Genomic_DNA"/>
</dbReference>
<organism evidence="12 13">
    <name type="scientific">Bombilactobacillus apium</name>
    <dbReference type="NCBI Taxonomy" id="2675299"/>
    <lineage>
        <taxon>Bacteria</taxon>
        <taxon>Bacillati</taxon>
        <taxon>Bacillota</taxon>
        <taxon>Bacilli</taxon>
        <taxon>Lactobacillales</taxon>
        <taxon>Lactobacillaceae</taxon>
        <taxon>Bombilactobacillus</taxon>
    </lineage>
</organism>
<keyword evidence="3" id="KW-1003">Cell membrane</keyword>
<keyword evidence="8 9" id="KW-0472">Membrane</keyword>
<sequence>MFQLMKGRVSFWKVAGTVIFMILQVLTTLYLPNLTADIVNNGITKGDTHYIIIASGKMLLTSILVVLASFSNVFLAAQVSQKLGQKLRTDIYQKVLYMSNDEFDQVGTSSLITRTTNDVLQVQNVVMMLLRMMIMAPIMMIGASLMAYQKNAQLTQVFLIVIPILAIVLGIIMYWAVPLFKAMQQKTDRLNLIFREGLTGVRVIRAFRQDQYEQKRFGQANQDYTHNAEKVYSIVAAMPPIMTLIMGGTNIGITWLGAHYIAQQSLQVGNLIAFMTYAMQILMSCTMLAVVFVVVPRAQASAARIRGVLDLQSQLQEPKTSSPNPSSRASLEFRKVGFRYQQAEKSVLTGVNFQAQAGQTVGIIGGTGSGKTTLVSLISRMYDVTTGAVLVNGSDVRQQTLTEINTQVAVAFQKAILFKGSLRENLQYGNSEATDEQLWHALAIAQAQDFVQAAQGLETWVEQDGSNFSGGQRQRLTIARALVKEAAIYVFDDSFSALDFQTDARLRQALRQDPRMKTKIIVIVGQRISTIADADTILVLDQGQMVGCGTHAELKAKNATYQEIMQSQIKGGVN</sequence>
<dbReference type="Gene3D" id="3.40.50.300">
    <property type="entry name" value="P-loop containing nucleotide triphosphate hydrolases"/>
    <property type="match status" value="1"/>
</dbReference>
<dbReference type="InterPro" id="IPR039421">
    <property type="entry name" value="Type_1_exporter"/>
</dbReference>
<evidence type="ECO:0000259" key="11">
    <source>
        <dbReference type="PROSITE" id="PS50929"/>
    </source>
</evidence>
<dbReference type="PANTHER" id="PTHR43394">
    <property type="entry name" value="ATP-DEPENDENT PERMEASE MDL1, MITOCHONDRIAL"/>
    <property type="match status" value="1"/>
</dbReference>
<keyword evidence="13" id="KW-1185">Reference proteome</keyword>
<gene>
    <name evidence="12" type="ORF">HU830_00195</name>
</gene>
<evidence type="ECO:0000313" key="12">
    <source>
        <dbReference type="EMBL" id="NVY95628.1"/>
    </source>
</evidence>
<dbReference type="InterPro" id="IPR017871">
    <property type="entry name" value="ABC_transporter-like_CS"/>
</dbReference>
<dbReference type="GO" id="GO:0016887">
    <property type="term" value="F:ATP hydrolysis activity"/>
    <property type="evidence" value="ECO:0007669"/>
    <property type="project" value="InterPro"/>
</dbReference>
<comment type="caution">
    <text evidence="12">The sequence shown here is derived from an EMBL/GenBank/DDBJ whole genome shotgun (WGS) entry which is preliminary data.</text>
</comment>
<evidence type="ECO:0000259" key="10">
    <source>
        <dbReference type="PROSITE" id="PS50893"/>
    </source>
</evidence>
<dbReference type="Pfam" id="PF00005">
    <property type="entry name" value="ABC_tran"/>
    <property type="match status" value="1"/>
</dbReference>
<dbReference type="PROSITE" id="PS50929">
    <property type="entry name" value="ABC_TM1F"/>
    <property type="match status" value="1"/>
</dbReference>
<dbReference type="GO" id="GO:0015421">
    <property type="term" value="F:ABC-type oligopeptide transporter activity"/>
    <property type="evidence" value="ECO:0007669"/>
    <property type="project" value="TreeGrafter"/>
</dbReference>
<dbReference type="SUPFAM" id="SSF52540">
    <property type="entry name" value="P-loop containing nucleoside triphosphate hydrolases"/>
    <property type="match status" value="1"/>
</dbReference>
<evidence type="ECO:0000256" key="4">
    <source>
        <dbReference type="ARBA" id="ARBA00022692"/>
    </source>
</evidence>
<keyword evidence="5" id="KW-0547">Nucleotide-binding</keyword>
<evidence type="ECO:0000313" key="13">
    <source>
        <dbReference type="Proteomes" id="UP000563523"/>
    </source>
</evidence>
<dbReference type="GO" id="GO:0005886">
    <property type="term" value="C:plasma membrane"/>
    <property type="evidence" value="ECO:0007669"/>
    <property type="project" value="UniProtKB-SubCell"/>
</dbReference>
<keyword evidence="4 9" id="KW-0812">Transmembrane</keyword>
<feature type="transmembrane region" description="Helical" evidence="9">
    <location>
        <begin position="129"/>
        <end position="148"/>
    </location>
</feature>
<dbReference type="CDD" id="cd18548">
    <property type="entry name" value="ABC_6TM_Tm287_like"/>
    <property type="match status" value="1"/>
</dbReference>
<comment type="subcellular location">
    <subcellularLocation>
        <location evidence="1">Cell membrane</location>
        <topology evidence="1">Multi-pass membrane protein</topology>
    </subcellularLocation>
</comment>
<dbReference type="SMART" id="SM00382">
    <property type="entry name" value="AAA"/>
    <property type="match status" value="1"/>
</dbReference>
<accession>A0A850R9X2</accession>
<feature type="transmembrane region" description="Helical" evidence="9">
    <location>
        <begin position="154"/>
        <end position="177"/>
    </location>
</feature>
<evidence type="ECO:0000256" key="7">
    <source>
        <dbReference type="ARBA" id="ARBA00022989"/>
    </source>
</evidence>
<keyword evidence="7 9" id="KW-1133">Transmembrane helix</keyword>
<name>A0A850R9X2_9LACO</name>
<evidence type="ECO:0000256" key="8">
    <source>
        <dbReference type="ARBA" id="ARBA00023136"/>
    </source>
</evidence>
<dbReference type="InterPro" id="IPR003439">
    <property type="entry name" value="ABC_transporter-like_ATP-bd"/>
</dbReference>
<evidence type="ECO:0000256" key="3">
    <source>
        <dbReference type="ARBA" id="ARBA00022475"/>
    </source>
</evidence>
<dbReference type="RefSeq" id="WP_176941803.1">
    <property type="nucleotide sequence ID" value="NZ_JABZEC010000001.1"/>
</dbReference>
<dbReference type="InterPro" id="IPR027417">
    <property type="entry name" value="P-loop_NTPase"/>
</dbReference>
<evidence type="ECO:0000256" key="2">
    <source>
        <dbReference type="ARBA" id="ARBA00022448"/>
    </source>
</evidence>
<evidence type="ECO:0000256" key="1">
    <source>
        <dbReference type="ARBA" id="ARBA00004651"/>
    </source>
</evidence>
<dbReference type="GO" id="GO:0005524">
    <property type="term" value="F:ATP binding"/>
    <property type="evidence" value="ECO:0007669"/>
    <property type="project" value="UniProtKB-KW"/>
</dbReference>
<feature type="transmembrane region" description="Helical" evidence="9">
    <location>
        <begin position="274"/>
        <end position="295"/>
    </location>
</feature>
<dbReference type="AlphaFoldDB" id="A0A850R9X2"/>
<keyword evidence="6 12" id="KW-0067">ATP-binding</keyword>
<dbReference type="InterPro" id="IPR003593">
    <property type="entry name" value="AAA+_ATPase"/>
</dbReference>
<dbReference type="Proteomes" id="UP000563523">
    <property type="component" value="Unassembled WGS sequence"/>
</dbReference>
<proteinExistence type="predicted"/>
<feature type="domain" description="ABC transporter" evidence="10">
    <location>
        <begin position="331"/>
        <end position="567"/>
    </location>
</feature>
<keyword evidence="2" id="KW-0813">Transport</keyword>
<feature type="domain" description="ABC transmembrane type-1" evidence="11">
    <location>
        <begin position="15"/>
        <end position="297"/>
    </location>
</feature>
<feature type="transmembrane region" description="Helical" evidence="9">
    <location>
        <begin position="12"/>
        <end position="31"/>
    </location>
</feature>
<feature type="transmembrane region" description="Helical" evidence="9">
    <location>
        <begin position="241"/>
        <end position="262"/>
    </location>
</feature>
<reference evidence="12 13" key="1">
    <citation type="submission" date="2020-06" db="EMBL/GenBank/DDBJ databases">
        <authorList>
            <person name="Kang J."/>
        </authorList>
    </citation>
    <scope>NUCLEOTIDE SEQUENCE [LARGE SCALE GENOMIC DNA]</scope>
    <source>
        <strain evidence="12 13">DCY120</strain>
    </source>
</reference>